<evidence type="ECO:0000313" key="2">
    <source>
        <dbReference type="EMBL" id="CAH3044910.1"/>
    </source>
</evidence>
<evidence type="ECO:0000256" key="1">
    <source>
        <dbReference type="SAM" id="MobiDB-lite"/>
    </source>
</evidence>
<organism evidence="2 3">
    <name type="scientific">Porites lobata</name>
    <dbReference type="NCBI Taxonomy" id="104759"/>
    <lineage>
        <taxon>Eukaryota</taxon>
        <taxon>Metazoa</taxon>
        <taxon>Cnidaria</taxon>
        <taxon>Anthozoa</taxon>
        <taxon>Hexacorallia</taxon>
        <taxon>Scleractinia</taxon>
        <taxon>Fungiina</taxon>
        <taxon>Poritidae</taxon>
        <taxon>Porites</taxon>
    </lineage>
</organism>
<comment type="caution">
    <text evidence="2">The sequence shown here is derived from an EMBL/GenBank/DDBJ whole genome shotgun (WGS) entry which is preliminary data.</text>
</comment>
<feature type="region of interest" description="Disordered" evidence="1">
    <location>
        <begin position="1"/>
        <end position="24"/>
    </location>
</feature>
<protein>
    <submittedName>
        <fullName evidence="2">Uncharacterized protein</fullName>
    </submittedName>
</protein>
<proteinExistence type="predicted"/>
<sequence length="353" mass="38899">MPKEKEQGSSVSTVTDNDDSGTAISPSIAGLIKSSVAESIGALTDNLTQVIEDRLGGFAKRFSEENSSTVEQAVKKARRESYTCKRKGNQQQLDHAVQVLDKFDEASDALKAKSYDKVKAALDSGTEVVSKRIKVIKMADKSDFGWSTVNEYLSDELASNSDDEKRMYRAERRAERKTKERRRRFGPCGEFGHLSAFCLKTSDSSKTNPQEFCAGNVCAGVKGRLKSSVSFWASTLDAPQFTLDTISHGYRIPFASYPAPCFLSNNLSALRHPDFVVHAISELLDNGCITERSEPPFCVNPLTVAEGKKLRLVIDLRHVNCHLVLRGPSLAVTGSSRRTLVLYLGPQIWIPPC</sequence>
<accession>A0ABN8N8T7</accession>
<keyword evidence="3" id="KW-1185">Reference proteome</keyword>
<dbReference type="Proteomes" id="UP001159405">
    <property type="component" value="Unassembled WGS sequence"/>
</dbReference>
<name>A0ABN8N8T7_9CNID</name>
<evidence type="ECO:0000313" key="3">
    <source>
        <dbReference type="Proteomes" id="UP001159405"/>
    </source>
</evidence>
<gene>
    <name evidence="2" type="ORF">PLOB_00004538</name>
</gene>
<dbReference type="EMBL" id="CALNXK010000012">
    <property type="protein sequence ID" value="CAH3044910.1"/>
    <property type="molecule type" value="Genomic_DNA"/>
</dbReference>
<reference evidence="2 3" key="1">
    <citation type="submission" date="2022-05" db="EMBL/GenBank/DDBJ databases">
        <authorList>
            <consortium name="Genoscope - CEA"/>
            <person name="William W."/>
        </authorList>
    </citation>
    <scope>NUCLEOTIDE SEQUENCE [LARGE SCALE GENOMIC DNA]</scope>
</reference>